<feature type="domain" description="CCHC-type" evidence="3">
    <location>
        <begin position="225"/>
        <end position="240"/>
    </location>
</feature>
<dbReference type="Gene3D" id="4.10.60.10">
    <property type="entry name" value="Zinc finger, CCHC-type"/>
    <property type="match status" value="1"/>
</dbReference>
<keyword evidence="1" id="KW-0862">Zinc</keyword>
<dbReference type="Proteomes" id="UP001153954">
    <property type="component" value="Unassembled WGS sequence"/>
</dbReference>
<sequence length="518" mass="59403">MEVTNAMKIEKFDGRNFKQWKFQIKCALRAKGLNIEKARPVETSSHVQWDKDDGMAMFILTSSMDLNQISLIENCETAKEVMSKLEAIYEQKSEYNKMLIHEKFYQYSYSSSDTMAQHVSKVEGLAKQLRETGEKISDTAVITKILSTLPSAYRSLRQAWLSLDEDSQTIQNLTSRLVDEEASLANDSSSNETALVMSKGNSKLRNGNKQNTSNDQRNSSHRFVCYNCNKRGHFARDCKKPKKRYNDRKTNNMLAFSAEGYSSKHDEEAWILDSGASMHMTFKREYFCELNEFQYNKFVKLGNKQSIKVCGEGTILMDKQVNGTWERCTLENVLYVPDLRRNLFSEGAATRRGYTIVKNNRKAMIMKNNIVVMNAQLTENNLYELDVKTFKQENCNVVQTDIKVWHERLGHLNVKELQNMYAKSSSTPADVNVHISKNTNNELINFPYREAVGALLFLSSVSRPDIAYAVNVVSRENVAKKIVNIKYVESSNQLADFLTKALPVTKFKSIRDKMMMNV</sequence>
<dbReference type="SMART" id="SM00343">
    <property type="entry name" value="ZnF_C2HC"/>
    <property type="match status" value="1"/>
</dbReference>
<evidence type="ECO:0000256" key="1">
    <source>
        <dbReference type="PROSITE-ProRule" id="PRU00047"/>
    </source>
</evidence>
<dbReference type="InterPro" id="IPR054722">
    <property type="entry name" value="PolX-like_BBD"/>
</dbReference>
<reference evidence="4" key="1">
    <citation type="submission" date="2022-03" db="EMBL/GenBank/DDBJ databases">
        <authorList>
            <person name="Tunstrom K."/>
        </authorList>
    </citation>
    <scope>NUCLEOTIDE SEQUENCE</scope>
</reference>
<dbReference type="InterPro" id="IPR025724">
    <property type="entry name" value="GAG-pre-integrase_dom"/>
</dbReference>
<organism evidence="4 5">
    <name type="scientific">Euphydryas editha</name>
    <name type="common">Edith's checkerspot</name>
    <dbReference type="NCBI Taxonomy" id="104508"/>
    <lineage>
        <taxon>Eukaryota</taxon>
        <taxon>Metazoa</taxon>
        <taxon>Ecdysozoa</taxon>
        <taxon>Arthropoda</taxon>
        <taxon>Hexapoda</taxon>
        <taxon>Insecta</taxon>
        <taxon>Pterygota</taxon>
        <taxon>Neoptera</taxon>
        <taxon>Endopterygota</taxon>
        <taxon>Lepidoptera</taxon>
        <taxon>Glossata</taxon>
        <taxon>Ditrysia</taxon>
        <taxon>Papilionoidea</taxon>
        <taxon>Nymphalidae</taxon>
        <taxon>Nymphalinae</taxon>
        <taxon>Euphydryas</taxon>
    </lineage>
</organism>
<keyword evidence="1" id="KW-0863">Zinc-finger</keyword>
<proteinExistence type="predicted"/>
<name>A0AAU9TXP4_EUPED</name>
<dbReference type="PANTHER" id="PTHR47592">
    <property type="entry name" value="PBF68 PROTEIN"/>
    <property type="match status" value="1"/>
</dbReference>
<dbReference type="GO" id="GO:0008270">
    <property type="term" value="F:zinc ion binding"/>
    <property type="evidence" value="ECO:0007669"/>
    <property type="project" value="UniProtKB-KW"/>
</dbReference>
<keyword evidence="1" id="KW-0479">Metal-binding</keyword>
<dbReference type="AlphaFoldDB" id="A0AAU9TXP4"/>
<dbReference type="Pfam" id="PF14223">
    <property type="entry name" value="Retrotran_gag_2"/>
    <property type="match status" value="1"/>
</dbReference>
<evidence type="ECO:0000256" key="2">
    <source>
        <dbReference type="SAM" id="MobiDB-lite"/>
    </source>
</evidence>
<dbReference type="PROSITE" id="PS50158">
    <property type="entry name" value="ZF_CCHC"/>
    <property type="match status" value="1"/>
</dbReference>
<dbReference type="Pfam" id="PF22936">
    <property type="entry name" value="Pol_BBD"/>
    <property type="match status" value="1"/>
</dbReference>
<dbReference type="InterPro" id="IPR036875">
    <property type="entry name" value="Znf_CCHC_sf"/>
</dbReference>
<dbReference type="PANTHER" id="PTHR47592:SF27">
    <property type="entry name" value="OS08G0421700 PROTEIN"/>
    <property type="match status" value="1"/>
</dbReference>
<protein>
    <recommendedName>
        <fullName evidence="3">CCHC-type domain-containing protein</fullName>
    </recommendedName>
</protein>
<gene>
    <name evidence="4" type="ORF">EEDITHA_LOCUS8177</name>
</gene>
<evidence type="ECO:0000313" key="4">
    <source>
        <dbReference type="EMBL" id="CAH2092419.1"/>
    </source>
</evidence>
<keyword evidence="5" id="KW-1185">Reference proteome</keyword>
<dbReference type="InterPro" id="IPR001878">
    <property type="entry name" value="Znf_CCHC"/>
</dbReference>
<dbReference type="Pfam" id="PF13976">
    <property type="entry name" value="gag_pre-integrs"/>
    <property type="match status" value="1"/>
</dbReference>
<feature type="compositionally biased region" description="Polar residues" evidence="2">
    <location>
        <begin position="199"/>
        <end position="217"/>
    </location>
</feature>
<dbReference type="EMBL" id="CAKOGL010000011">
    <property type="protein sequence ID" value="CAH2092419.1"/>
    <property type="molecule type" value="Genomic_DNA"/>
</dbReference>
<comment type="caution">
    <text evidence="4">The sequence shown here is derived from an EMBL/GenBank/DDBJ whole genome shotgun (WGS) entry which is preliminary data.</text>
</comment>
<feature type="region of interest" description="Disordered" evidence="2">
    <location>
        <begin position="199"/>
        <end position="218"/>
    </location>
</feature>
<dbReference type="Pfam" id="PF00098">
    <property type="entry name" value="zf-CCHC"/>
    <property type="match status" value="1"/>
</dbReference>
<evidence type="ECO:0000259" key="3">
    <source>
        <dbReference type="PROSITE" id="PS50158"/>
    </source>
</evidence>
<accession>A0AAU9TXP4</accession>
<dbReference type="SUPFAM" id="SSF57756">
    <property type="entry name" value="Retrovirus zinc finger-like domains"/>
    <property type="match status" value="1"/>
</dbReference>
<evidence type="ECO:0000313" key="5">
    <source>
        <dbReference type="Proteomes" id="UP001153954"/>
    </source>
</evidence>
<dbReference type="GO" id="GO:0003676">
    <property type="term" value="F:nucleic acid binding"/>
    <property type="evidence" value="ECO:0007669"/>
    <property type="project" value="InterPro"/>
</dbReference>